<proteinExistence type="predicted"/>
<evidence type="ECO:0000313" key="1">
    <source>
        <dbReference type="EMBL" id="KAI8421139.1"/>
    </source>
</evidence>
<comment type="caution">
    <text evidence="1">The sequence shown here is derived from an EMBL/GenBank/DDBJ whole genome shotgun (WGS) entry which is preliminary data.</text>
</comment>
<organism evidence="1 2">
    <name type="scientific">Choristoneura fumiferana</name>
    <name type="common">Spruce budworm moth</name>
    <name type="synonym">Archips fumiferana</name>
    <dbReference type="NCBI Taxonomy" id="7141"/>
    <lineage>
        <taxon>Eukaryota</taxon>
        <taxon>Metazoa</taxon>
        <taxon>Ecdysozoa</taxon>
        <taxon>Arthropoda</taxon>
        <taxon>Hexapoda</taxon>
        <taxon>Insecta</taxon>
        <taxon>Pterygota</taxon>
        <taxon>Neoptera</taxon>
        <taxon>Endopterygota</taxon>
        <taxon>Lepidoptera</taxon>
        <taxon>Glossata</taxon>
        <taxon>Ditrysia</taxon>
        <taxon>Tortricoidea</taxon>
        <taxon>Tortricidae</taxon>
        <taxon>Tortricinae</taxon>
        <taxon>Choristoneura</taxon>
    </lineage>
</organism>
<sequence>MLLTVEELRPVPVETILAGLPGYSILVPSGKGKHPLLLYKNQTYTYKVLSANGVLWHCSRRTRTGCKAFIKSSPDRLNVLQAVFDEHSLTIDSRVHGPVARAACNDGLTVPPEDQRQLLSRHYAELSSGKGKYPFLKYKNFTCTHKVHSSKSAFIKTLPDQLDVIQTVHDKHSHHPKAVLVSSGKGKYPLLKYKNFTYTHKVKSSRSVLWHCSRRTTTGCKAFIRTFPDQLDVIQTVYDEHSHHLKKKSLRCFQTRRP</sequence>
<keyword evidence="2" id="KW-1185">Reference proteome</keyword>
<evidence type="ECO:0000313" key="2">
    <source>
        <dbReference type="Proteomes" id="UP001064048"/>
    </source>
</evidence>
<dbReference type="EMBL" id="CM046113">
    <property type="protein sequence ID" value="KAI8421139.1"/>
    <property type="molecule type" value="Genomic_DNA"/>
</dbReference>
<protein>
    <submittedName>
        <fullName evidence="1">Uncharacterized protein</fullName>
    </submittedName>
</protein>
<gene>
    <name evidence="1" type="ORF">MSG28_008228</name>
</gene>
<reference evidence="1 2" key="1">
    <citation type="journal article" date="2022" name="Genome Biol. Evol.">
        <title>The Spruce Budworm Genome: Reconstructing the Evolutionary History of Antifreeze Proteins.</title>
        <authorList>
            <person name="Beliveau C."/>
            <person name="Gagne P."/>
            <person name="Picq S."/>
            <person name="Vernygora O."/>
            <person name="Keeling C.I."/>
            <person name="Pinkney K."/>
            <person name="Doucet D."/>
            <person name="Wen F."/>
            <person name="Johnston J.S."/>
            <person name="Maaroufi H."/>
            <person name="Boyle B."/>
            <person name="Laroche J."/>
            <person name="Dewar K."/>
            <person name="Juretic N."/>
            <person name="Blackburn G."/>
            <person name="Nisole A."/>
            <person name="Brunet B."/>
            <person name="Brandao M."/>
            <person name="Lumley L."/>
            <person name="Duan J."/>
            <person name="Quan G."/>
            <person name="Lucarotti C.J."/>
            <person name="Roe A.D."/>
            <person name="Sperling F.A.H."/>
            <person name="Levesque R.C."/>
            <person name="Cusson M."/>
        </authorList>
    </citation>
    <scope>NUCLEOTIDE SEQUENCE [LARGE SCALE GENOMIC DNA]</scope>
    <source>
        <strain evidence="1">Glfc:IPQL:Cfum</strain>
    </source>
</reference>
<dbReference type="Proteomes" id="UP001064048">
    <property type="component" value="Chromosome 13"/>
</dbReference>
<accession>A0ACC0JAU1</accession>
<name>A0ACC0JAU1_CHOFU</name>